<reference evidence="3" key="1">
    <citation type="journal article" date="2017" name="PLoS ONE">
        <title>The Agassiz's desert tortoise genome provides a resource for the conservation of a threatened species.</title>
        <authorList>
            <person name="Tollis M."/>
            <person name="DeNardo D.F."/>
            <person name="Cornelius J.A."/>
            <person name="Dolby G.A."/>
            <person name="Edwards T."/>
            <person name="Henen B.T."/>
            <person name="Karl A.E."/>
            <person name="Murphy R.W."/>
            <person name="Kusumi K."/>
        </authorList>
    </citation>
    <scope>NUCLEOTIDE SEQUENCE [LARGE SCALE GENOMIC DNA]</scope>
</reference>
<reference evidence="2" key="3">
    <citation type="submission" date="2025-09" db="UniProtKB">
        <authorList>
            <consortium name="Ensembl"/>
        </authorList>
    </citation>
    <scope>IDENTIFICATION</scope>
</reference>
<protein>
    <submittedName>
        <fullName evidence="2">Uncharacterized protein</fullName>
    </submittedName>
</protein>
<proteinExistence type="predicted"/>
<dbReference type="AlphaFoldDB" id="A0A452I310"/>
<keyword evidence="1" id="KW-0472">Membrane</keyword>
<dbReference type="Proteomes" id="UP000291020">
    <property type="component" value="Unassembled WGS sequence"/>
</dbReference>
<organism evidence="2 3">
    <name type="scientific">Gopherus agassizii</name>
    <name type="common">Agassiz's desert tortoise</name>
    <dbReference type="NCBI Taxonomy" id="38772"/>
    <lineage>
        <taxon>Eukaryota</taxon>
        <taxon>Metazoa</taxon>
        <taxon>Chordata</taxon>
        <taxon>Craniata</taxon>
        <taxon>Vertebrata</taxon>
        <taxon>Euteleostomi</taxon>
        <taxon>Archelosauria</taxon>
        <taxon>Testudinata</taxon>
        <taxon>Testudines</taxon>
        <taxon>Cryptodira</taxon>
        <taxon>Durocryptodira</taxon>
        <taxon>Testudinoidea</taxon>
        <taxon>Testudinidae</taxon>
        <taxon>Gopherus</taxon>
    </lineage>
</organism>
<dbReference type="PANTHER" id="PTHR38325">
    <property type="entry name" value="MCG55969"/>
    <property type="match status" value="1"/>
</dbReference>
<evidence type="ECO:0000256" key="1">
    <source>
        <dbReference type="SAM" id="Phobius"/>
    </source>
</evidence>
<accession>A0A452I310</accession>
<keyword evidence="3" id="KW-1185">Reference proteome</keyword>
<dbReference type="PANTHER" id="PTHR38325:SF1">
    <property type="entry name" value="GENE, 17455-RELATED"/>
    <property type="match status" value="1"/>
</dbReference>
<evidence type="ECO:0000313" key="2">
    <source>
        <dbReference type="Ensembl" id="ENSGAGP00000021901.1"/>
    </source>
</evidence>
<name>A0A452I310_9SAUR</name>
<keyword evidence="1" id="KW-1133">Transmembrane helix</keyword>
<reference evidence="2" key="2">
    <citation type="submission" date="2025-08" db="UniProtKB">
        <authorList>
            <consortium name="Ensembl"/>
        </authorList>
    </citation>
    <scope>IDENTIFICATION</scope>
</reference>
<feature type="transmembrane region" description="Helical" evidence="1">
    <location>
        <begin position="68"/>
        <end position="88"/>
    </location>
</feature>
<dbReference type="Ensembl" id="ENSGAGT00000024948.1">
    <property type="protein sequence ID" value="ENSGAGP00000021901.1"/>
    <property type="gene ID" value="ENSGAGG00000016074.1"/>
</dbReference>
<dbReference type="Pfam" id="PF17665">
    <property type="entry name" value="DUF5527"/>
    <property type="match status" value="1"/>
</dbReference>
<evidence type="ECO:0000313" key="3">
    <source>
        <dbReference type="Proteomes" id="UP000291020"/>
    </source>
</evidence>
<dbReference type="InterPro" id="IPR039954">
    <property type="entry name" value="DUF5527"/>
</dbReference>
<sequence>MICANSEELSCSLCYAAFLDSFYGKGKMNTEDVGNETSPTPSIPGFLVTTTKLVPLSPVPPGEKPDPLPIIIALICIFVLLATCLIFITLCKPAALDQACYGPHECMPYHPEDASEPQLRFWKRLGSLRRSINSFRRTQPVSQCHRTCSRMPPATQDWDFMESTKM</sequence>
<keyword evidence="1" id="KW-0812">Transmembrane</keyword>